<dbReference type="EMBL" id="JAHWDQ010000005">
    <property type="protein sequence ID" value="MBW2942297.1"/>
    <property type="molecule type" value="Genomic_DNA"/>
</dbReference>
<keyword evidence="1" id="KW-0677">Repeat</keyword>
<dbReference type="SMART" id="SM00028">
    <property type="entry name" value="TPR"/>
    <property type="match status" value="2"/>
</dbReference>
<dbReference type="PANTHER" id="PTHR44943">
    <property type="entry name" value="CELLULOSE SYNTHASE OPERON PROTEIN C"/>
    <property type="match status" value="1"/>
</dbReference>
<feature type="repeat" description="TPR" evidence="3">
    <location>
        <begin position="24"/>
        <end position="57"/>
    </location>
</feature>
<evidence type="ECO:0000256" key="3">
    <source>
        <dbReference type="PROSITE-ProRule" id="PRU00339"/>
    </source>
</evidence>
<organism evidence="4 5">
    <name type="scientific">Zhongshania aquimaris</name>
    <dbReference type="NCBI Taxonomy" id="2857107"/>
    <lineage>
        <taxon>Bacteria</taxon>
        <taxon>Pseudomonadati</taxon>
        <taxon>Pseudomonadota</taxon>
        <taxon>Gammaproteobacteria</taxon>
        <taxon>Cellvibrionales</taxon>
        <taxon>Spongiibacteraceae</taxon>
        <taxon>Zhongshania</taxon>
    </lineage>
</organism>
<protein>
    <submittedName>
        <fullName evidence="4">Tetratricopeptide repeat protein</fullName>
    </submittedName>
</protein>
<evidence type="ECO:0000256" key="1">
    <source>
        <dbReference type="ARBA" id="ARBA00022737"/>
    </source>
</evidence>
<feature type="repeat" description="TPR" evidence="3">
    <location>
        <begin position="58"/>
        <end position="91"/>
    </location>
</feature>
<keyword evidence="5" id="KW-1185">Reference proteome</keyword>
<dbReference type="InterPro" id="IPR051685">
    <property type="entry name" value="Ycf3/AcsC/BcsC/TPR_MFPF"/>
</dbReference>
<accession>A0ABS6VVF7</accession>
<dbReference type="InterPro" id="IPR019734">
    <property type="entry name" value="TPR_rpt"/>
</dbReference>
<sequence length="152" mass="17318">MQSGDVVSAKAAFEALTEKVPNYSGPWTNLGIISAEQRDYVKAEAYFNEALRCQSNNTIAMNWLGYLRAVRKDYSSAEKWYLRAIAIDPRYAEAHLNIAMLYEANMRRPKDALEHYRIYQSHTNGESTLVAAWIRNLEESSNYVASNAELSK</sequence>
<reference evidence="4" key="1">
    <citation type="submission" date="2021-07" db="EMBL/GenBank/DDBJ databases">
        <title>Zhongshania sp. CAU 1632 isolated from seawater.</title>
        <authorList>
            <person name="Kim W."/>
        </authorList>
    </citation>
    <scope>NUCLEOTIDE SEQUENCE</scope>
    <source>
        <strain evidence="4">CAU 1632</strain>
    </source>
</reference>
<dbReference type="Pfam" id="PF13414">
    <property type="entry name" value="TPR_11"/>
    <property type="match status" value="1"/>
</dbReference>
<gene>
    <name evidence="4" type="ORF">KXJ70_15990</name>
</gene>
<name>A0ABS6VVF7_9GAMM</name>
<evidence type="ECO:0000313" key="5">
    <source>
        <dbReference type="Proteomes" id="UP001166291"/>
    </source>
</evidence>
<dbReference type="PROSITE" id="PS50005">
    <property type="entry name" value="TPR"/>
    <property type="match status" value="2"/>
</dbReference>
<dbReference type="PANTHER" id="PTHR44943:SF8">
    <property type="entry name" value="TPR REPEAT-CONTAINING PROTEIN MJ0263"/>
    <property type="match status" value="1"/>
</dbReference>
<keyword evidence="2 3" id="KW-0802">TPR repeat</keyword>
<evidence type="ECO:0000256" key="2">
    <source>
        <dbReference type="ARBA" id="ARBA00022803"/>
    </source>
</evidence>
<proteinExistence type="predicted"/>
<evidence type="ECO:0000313" key="4">
    <source>
        <dbReference type="EMBL" id="MBW2942297.1"/>
    </source>
</evidence>
<comment type="caution">
    <text evidence="4">The sequence shown here is derived from an EMBL/GenBank/DDBJ whole genome shotgun (WGS) entry which is preliminary data.</text>
</comment>
<dbReference type="Proteomes" id="UP001166291">
    <property type="component" value="Unassembled WGS sequence"/>
</dbReference>
<dbReference type="Pfam" id="PF13432">
    <property type="entry name" value="TPR_16"/>
    <property type="match status" value="1"/>
</dbReference>